<dbReference type="InterPro" id="IPR006172">
    <property type="entry name" value="DNA-dir_DNA_pol_B"/>
</dbReference>
<organism evidence="11 12">
    <name type="scientific">Gigaspora rosea</name>
    <dbReference type="NCBI Taxonomy" id="44941"/>
    <lineage>
        <taxon>Eukaryota</taxon>
        <taxon>Fungi</taxon>
        <taxon>Fungi incertae sedis</taxon>
        <taxon>Mucoromycota</taxon>
        <taxon>Glomeromycotina</taxon>
        <taxon>Glomeromycetes</taxon>
        <taxon>Diversisporales</taxon>
        <taxon>Gigasporaceae</taxon>
        <taxon>Gigaspora</taxon>
    </lineage>
</organism>
<dbReference type="InterPro" id="IPR006134">
    <property type="entry name" value="DNA-dir_DNA_pol_B_multi_dom"/>
</dbReference>
<comment type="similarity">
    <text evidence="1">Belongs to the DNA polymerase type-B family.</text>
</comment>
<dbReference type="PANTHER" id="PTHR10322">
    <property type="entry name" value="DNA POLYMERASE CATALYTIC SUBUNIT"/>
    <property type="match status" value="1"/>
</dbReference>
<dbReference type="Pfam" id="PF03104">
    <property type="entry name" value="DNA_pol_B_exo1"/>
    <property type="match status" value="1"/>
</dbReference>
<reference evidence="11 12" key="1">
    <citation type="submission" date="2018-06" db="EMBL/GenBank/DDBJ databases">
        <title>Comparative genomics reveals the genomic features of Rhizophagus irregularis, R. cerebriforme, R. diaphanum and Gigaspora rosea, and their symbiotic lifestyle signature.</title>
        <authorList>
            <person name="Morin E."/>
            <person name="San Clemente H."/>
            <person name="Chen E.C.H."/>
            <person name="De La Providencia I."/>
            <person name="Hainaut M."/>
            <person name="Kuo A."/>
            <person name="Kohler A."/>
            <person name="Murat C."/>
            <person name="Tang N."/>
            <person name="Roy S."/>
            <person name="Loubradou J."/>
            <person name="Henrissat B."/>
            <person name="Grigoriev I.V."/>
            <person name="Corradi N."/>
            <person name="Roux C."/>
            <person name="Martin F.M."/>
        </authorList>
    </citation>
    <scope>NUCLEOTIDE SEQUENCE [LARGE SCALE GENOMIC DNA]</scope>
    <source>
        <strain evidence="11 12">DAOM 194757</strain>
    </source>
</reference>
<dbReference type="PANTHER" id="PTHR10322:SF23">
    <property type="entry name" value="DNA POLYMERASE DELTA CATALYTIC SUBUNIT"/>
    <property type="match status" value="1"/>
</dbReference>
<dbReference type="GO" id="GO:0003677">
    <property type="term" value="F:DNA binding"/>
    <property type="evidence" value="ECO:0007669"/>
    <property type="project" value="UniProtKB-KW"/>
</dbReference>
<dbReference type="GO" id="GO:0003887">
    <property type="term" value="F:DNA-directed DNA polymerase activity"/>
    <property type="evidence" value="ECO:0007669"/>
    <property type="project" value="UniProtKB-KW"/>
</dbReference>
<evidence type="ECO:0000313" key="12">
    <source>
        <dbReference type="Proteomes" id="UP000266673"/>
    </source>
</evidence>
<evidence type="ECO:0000256" key="3">
    <source>
        <dbReference type="ARBA" id="ARBA00022679"/>
    </source>
</evidence>
<evidence type="ECO:0000256" key="6">
    <source>
        <dbReference type="ARBA" id="ARBA00023125"/>
    </source>
</evidence>
<dbReference type="InterPro" id="IPR043502">
    <property type="entry name" value="DNA/RNA_pol_sf"/>
</dbReference>
<keyword evidence="12" id="KW-1185">Reference proteome</keyword>
<dbReference type="InterPro" id="IPR006133">
    <property type="entry name" value="DNA-dir_DNA_pol_B_exonuc"/>
</dbReference>
<dbReference type="InterPro" id="IPR050240">
    <property type="entry name" value="DNA_pol_type-B"/>
</dbReference>
<evidence type="ECO:0000259" key="9">
    <source>
        <dbReference type="Pfam" id="PF00136"/>
    </source>
</evidence>
<evidence type="ECO:0000313" key="11">
    <source>
        <dbReference type="EMBL" id="RIB20196.1"/>
    </source>
</evidence>
<dbReference type="EC" id="2.7.7.7" evidence="2"/>
<dbReference type="GO" id="GO:0000166">
    <property type="term" value="F:nucleotide binding"/>
    <property type="evidence" value="ECO:0007669"/>
    <property type="project" value="InterPro"/>
</dbReference>
<keyword evidence="5" id="KW-0239">DNA-directed DNA polymerase</keyword>
<dbReference type="SUPFAM" id="SSF53098">
    <property type="entry name" value="Ribonuclease H-like"/>
    <property type="match status" value="1"/>
</dbReference>
<dbReference type="InterPro" id="IPR036397">
    <property type="entry name" value="RNaseH_sf"/>
</dbReference>
<dbReference type="GO" id="GO:0006261">
    <property type="term" value="P:DNA-templated DNA replication"/>
    <property type="evidence" value="ECO:0007669"/>
    <property type="project" value="TreeGrafter"/>
</dbReference>
<dbReference type="SMART" id="SM00486">
    <property type="entry name" value="POLBc"/>
    <property type="match status" value="1"/>
</dbReference>
<evidence type="ECO:0000256" key="4">
    <source>
        <dbReference type="ARBA" id="ARBA00022695"/>
    </source>
</evidence>
<evidence type="ECO:0000256" key="7">
    <source>
        <dbReference type="ARBA" id="ARBA00024411"/>
    </source>
</evidence>
<accession>A0A397VLY2</accession>
<evidence type="ECO:0000259" key="10">
    <source>
        <dbReference type="Pfam" id="PF03104"/>
    </source>
</evidence>
<evidence type="ECO:0000256" key="2">
    <source>
        <dbReference type="ARBA" id="ARBA00012417"/>
    </source>
</evidence>
<dbReference type="Gene3D" id="3.90.1600.10">
    <property type="entry name" value="Palm domain of DNA polymerase"/>
    <property type="match status" value="1"/>
</dbReference>
<dbReference type="InterPro" id="IPR023211">
    <property type="entry name" value="DNA_pol_palm_dom_sf"/>
</dbReference>
<dbReference type="STRING" id="44941.A0A397VLY2"/>
<protein>
    <recommendedName>
        <fullName evidence="7">DNA polymerase delta catalytic subunit</fullName>
        <ecNumber evidence="2">2.7.7.7</ecNumber>
    </recommendedName>
</protein>
<evidence type="ECO:0000256" key="8">
    <source>
        <dbReference type="ARBA" id="ARBA00049244"/>
    </source>
</evidence>
<dbReference type="Pfam" id="PF00136">
    <property type="entry name" value="DNA_pol_B"/>
    <property type="match status" value="1"/>
</dbReference>
<name>A0A397VLY2_9GLOM</name>
<dbReference type="OrthoDB" id="2422589at2759"/>
<feature type="domain" description="DNA-directed DNA polymerase family B exonuclease" evidence="10">
    <location>
        <begin position="5"/>
        <end position="109"/>
    </location>
</feature>
<dbReference type="EMBL" id="QKWP01000431">
    <property type="protein sequence ID" value="RIB20196.1"/>
    <property type="molecule type" value="Genomic_DNA"/>
</dbReference>
<keyword evidence="4" id="KW-0548">Nucleotidyltransferase</keyword>
<comment type="caution">
    <text evidence="11">The sequence shown here is derived from an EMBL/GenBank/DDBJ whole genome shotgun (WGS) entry which is preliminary data.</text>
</comment>
<dbReference type="AlphaFoldDB" id="A0A397VLY2"/>
<gene>
    <name evidence="11" type="ORF">C2G38_2035463</name>
</gene>
<dbReference type="Gene3D" id="3.30.420.10">
    <property type="entry name" value="Ribonuclease H-like superfamily/Ribonuclease H"/>
    <property type="match status" value="1"/>
</dbReference>
<evidence type="ECO:0000256" key="1">
    <source>
        <dbReference type="ARBA" id="ARBA00005755"/>
    </source>
</evidence>
<evidence type="ECO:0000256" key="5">
    <source>
        <dbReference type="ARBA" id="ARBA00022932"/>
    </source>
</evidence>
<sequence>MPVDIEKAKEYINQISYYILCLYGYLVNGQKAVVTITDIKRQLQIIQAHIIVKLQENIGYHFPDEALVITWDIETHSSRESDIQLGFNDSGYDWPFIVEKATKLNVLKWMVQQMSANPHKKADAESILTWNYFGGTRKPLTNSFFQRNQWIKKTDKGRKKTEGRDSINIKINPNLDFESSFLKLPGCVPIDICASFSQLHPRSEKRSLKFFLEKYSLSDKADMPISKLWKYYLKAKNGISNSSIKNMHEIINYCSTDALRCQELIVKCNIINDYREVASIAYITLFDSHYYGIGMKVGNLLGAEAWAQDILFSMKTSDQKASEKFPEAYVFPPEKGFENKRPVTGLDFASLYPSIIMTYNLSPKKMVSILSEVDKLHRENKVLHSIKFKYNGKLVQAWTIQHENKSDQKGLFPKILATLLSMRNEIKA</sequence>
<proteinExistence type="inferred from homology"/>
<keyword evidence="6" id="KW-0238">DNA-binding</keyword>
<feature type="domain" description="DNA-directed DNA polymerase family B multifunctional" evidence="9">
    <location>
        <begin position="299"/>
        <end position="428"/>
    </location>
</feature>
<dbReference type="Proteomes" id="UP000266673">
    <property type="component" value="Unassembled WGS sequence"/>
</dbReference>
<dbReference type="InterPro" id="IPR012337">
    <property type="entry name" value="RNaseH-like_sf"/>
</dbReference>
<comment type="catalytic activity">
    <reaction evidence="8">
        <text>DNA(n) + a 2'-deoxyribonucleoside 5'-triphosphate = DNA(n+1) + diphosphate</text>
        <dbReference type="Rhea" id="RHEA:22508"/>
        <dbReference type="Rhea" id="RHEA-COMP:17339"/>
        <dbReference type="Rhea" id="RHEA-COMP:17340"/>
        <dbReference type="ChEBI" id="CHEBI:33019"/>
        <dbReference type="ChEBI" id="CHEBI:61560"/>
        <dbReference type="ChEBI" id="CHEBI:173112"/>
        <dbReference type="EC" id="2.7.7.7"/>
    </reaction>
</comment>
<dbReference type="SUPFAM" id="SSF56672">
    <property type="entry name" value="DNA/RNA polymerases"/>
    <property type="match status" value="1"/>
</dbReference>
<keyword evidence="3" id="KW-0808">Transferase</keyword>